<name>A0ABV5QWY3_9ACTN</name>
<protein>
    <submittedName>
        <fullName evidence="1">Uncharacterized protein</fullName>
    </submittedName>
</protein>
<reference evidence="1 2" key="1">
    <citation type="submission" date="2024-09" db="EMBL/GenBank/DDBJ databases">
        <authorList>
            <person name="Sun Q."/>
            <person name="Mori K."/>
        </authorList>
    </citation>
    <scope>NUCLEOTIDE SEQUENCE [LARGE SCALE GENOMIC DNA]</scope>
    <source>
        <strain evidence="1 2">JCM 4414</strain>
    </source>
</reference>
<accession>A0ABV5QWY3</accession>
<keyword evidence="2" id="KW-1185">Reference proteome</keyword>
<dbReference type="RefSeq" id="WP_345484062.1">
    <property type="nucleotide sequence ID" value="NZ_BAAAWU010000001.1"/>
</dbReference>
<comment type="caution">
    <text evidence="1">The sequence shown here is derived from an EMBL/GenBank/DDBJ whole genome shotgun (WGS) entry which is preliminary data.</text>
</comment>
<evidence type="ECO:0000313" key="1">
    <source>
        <dbReference type="EMBL" id="MFB9557348.1"/>
    </source>
</evidence>
<dbReference type="EMBL" id="JBHMCT010000014">
    <property type="protein sequence ID" value="MFB9557348.1"/>
    <property type="molecule type" value="Genomic_DNA"/>
</dbReference>
<evidence type="ECO:0000313" key="2">
    <source>
        <dbReference type="Proteomes" id="UP001589716"/>
    </source>
</evidence>
<organism evidence="1 2">
    <name type="scientific">Streptomyces roseoviridis</name>
    <dbReference type="NCBI Taxonomy" id="67361"/>
    <lineage>
        <taxon>Bacteria</taxon>
        <taxon>Bacillati</taxon>
        <taxon>Actinomycetota</taxon>
        <taxon>Actinomycetes</taxon>
        <taxon>Kitasatosporales</taxon>
        <taxon>Streptomycetaceae</taxon>
        <taxon>Streptomyces</taxon>
    </lineage>
</organism>
<proteinExistence type="predicted"/>
<sequence length="87" mass="9423">MGELSVDRQHLDHLLVDAASGYDAPYQQVFAELAVSHRGRPAATIVPLLRAAAERALLGFTPADLADQAEAISSGRPYELRIRVIGR</sequence>
<dbReference type="Proteomes" id="UP001589716">
    <property type="component" value="Unassembled WGS sequence"/>
</dbReference>
<gene>
    <name evidence="1" type="ORF">ACFFTP_24565</name>
</gene>